<dbReference type="EMBL" id="OFSQ01000001">
    <property type="protein sequence ID" value="SOY41331.1"/>
    <property type="molecule type" value="Genomic_DNA"/>
</dbReference>
<accession>A0A375BCE2</accession>
<protein>
    <recommendedName>
        <fullName evidence="3">Type II toxin-antitoxin system RelE/ParE family toxin</fullName>
    </recommendedName>
</protein>
<dbReference type="InterPro" id="IPR035093">
    <property type="entry name" value="RelE/ParE_toxin_dom_sf"/>
</dbReference>
<proteinExistence type="predicted"/>
<dbReference type="RefSeq" id="WP_116355257.1">
    <property type="nucleotide sequence ID" value="NZ_LT976853.1"/>
</dbReference>
<dbReference type="Proteomes" id="UP000256780">
    <property type="component" value="Chromosome CBM2587_a"/>
</dbReference>
<dbReference type="AlphaFoldDB" id="A0A375BCE2"/>
<dbReference type="Pfam" id="PF05016">
    <property type="entry name" value="ParE_toxin"/>
    <property type="match status" value="1"/>
</dbReference>
<evidence type="ECO:0000313" key="2">
    <source>
        <dbReference type="EMBL" id="SOY41331.1"/>
    </source>
</evidence>
<dbReference type="InterPro" id="IPR007712">
    <property type="entry name" value="RelE/ParE_toxin"/>
</dbReference>
<dbReference type="Gene3D" id="3.30.2310.20">
    <property type="entry name" value="RelE-like"/>
    <property type="match status" value="1"/>
</dbReference>
<sequence>MYDGAAPGLGNAFTDEFLSVLAYLVEHPSVGSRRYAHLLPDESLRVWSFDRFPFLVFYRVSGDVLDVVRVLHERRDIVASLIRIEPGWLSADGARAQYSLNTHPLIAAKYSRSQALYRR</sequence>
<gene>
    <name evidence="2" type="ORF">CBM2587_A10286</name>
</gene>
<evidence type="ECO:0000256" key="1">
    <source>
        <dbReference type="ARBA" id="ARBA00022649"/>
    </source>
</evidence>
<name>A0A375BCE2_9BURK</name>
<comment type="caution">
    <text evidence="2">The sequence shown here is derived from an EMBL/GenBank/DDBJ whole genome shotgun (WGS) entry which is preliminary data.</text>
</comment>
<keyword evidence="1" id="KW-1277">Toxin-antitoxin system</keyword>
<evidence type="ECO:0008006" key="3">
    <source>
        <dbReference type="Google" id="ProtNLM"/>
    </source>
</evidence>
<organism evidence="2">
    <name type="scientific">Cupriavidus taiwanensis</name>
    <dbReference type="NCBI Taxonomy" id="164546"/>
    <lineage>
        <taxon>Bacteria</taxon>
        <taxon>Pseudomonadati</taxon>
        <taxon>Pseudomonadota</taxon>
        <taxon>Betaproteobacteria</taxon>
        <taxon>Burkholderiales</taxon>
        <taxon>Burkholderiaceae</taxon>
        <taxon>Cupriavidus</taxon>
    </lineage>
</organism>
<dbReference type="OrthoDB" id="276174at2"/>
<reference evidence="2" key="1">
    <citation type="submission" date="2018-01" db="EMBL/GenBank/DDBJ databases">
        <authorList>
            <person name="Clerissi C."/>
        </authorList>
    </citation>
    <scope>NUCLEOTIDE SEQUENCE</scope>
    <source>
        <strain evidence="2">Cupriavidus sp. LMG 19464</strain>
    </source>
</reference>